<organism evidence="3 4">
    <name type="scientific">Cyclotella cryptica</name>
    <dbReference type="NCBI Taxonomy" id="29204"/>
    <lineage>
        <taxon>Eukaryota</taxon>
        <taxon>Sar</taxon>
        <taxon>Stramenopiles</taxon>
        <taxon>Ochrophyta</taxon>
        <taxon>Bacillariophyta</taxon>
        <taxon>Coscinodiscophyceae</taxon>
        <taxon>Thalassiosirophycidae</taxon>
        <taxon>Stephanodiscales</taxon>
        <taxon>Stephanodiscaceae</taxon>
        <taxon>Cyclotella</taxon>
    </lineage>
</organism>
<dbReference type="InterPro" id="IPR020084">
    <property type="entry name" value="NUDIX_hydrolase_CS"/>
</dbReference>
<dbReference type="EMBL" id="JABMIG020000587">
    <property type="protein sequence ID" value="KAL3774522.1"/>
    <property type="molecule type" value="Genomic_DNA"/>
</dbReference>
<protein>
    <recommendedName>
        <fullName evidence="2">Nudix hydrolase domain-containing protein</fullName>
    </recommendedName>
</protein>
<proteinExistence type="predicted"/>
<dbReference type="PROSITE" id="PS51462">
    <property type="entry name" value="NUDIX"/>
    <property type="match status" value="1"/>
</dbReference>
<dbReference type="Proteomes" id="UP001516023">
    <property type="component" value="Unassembled WGS sequence"/>
</dbReference>
<dbReference type="SUPFAM" id="SSF55811">
    <property type="entry name" value="Nudix"/>
    <property type="match status" value="1"/>
</dbReference>
<dbReference type="Gene3D" id="3.90.79.10">
    <property type="entry name" value="Nucleoside Triphosphate Pyrophosphohydrolase"/>
    <property type="match status" value="1"/>
</dbReference>
<evidence type="ECO:0000259" key="2">
    <source>
        <dbReference type="PROSITE" id="PS51462"/>
    </source>
</evidence>
<dbReference type="InterPro" id="IPR000086">
    <property type="entry name" value="NUDIX_hydrolase_dom"/>
</dbReference>
<evidence type="ECO:0000313" key="4">
    <source>
        <dbReference type="Proteomes" id="UP001516023"/>
    </source>
</evidence>
<dbReference type="AlphaFoldDB" id="A0ABD3NEZ8"/>
<dbReference type="Pfam" id="PF00293">
    <property type="entry name" value="NUDIX"/>
    <property type="match status" value="1"/>
</dbReference>
<gene>
    <name evidence="3" type="ORF">HJC23_004978</name>
</gene>
<accession>A0ABD3NEZ8</accession>
<name>A0ABD3NEZ8_9STRA</name>
<keyword evidence="1" id="KW-0378">Hydrolase</keyword>
<dbReference type="PROSITE" id="PS00893">
    <property type="entry name" value="NUDIX_BOX"/>
    <property type="match status" value="1"/>
</dbReference>
<comment type="caution">
    <text evidence="3">The sequence shown here is derived from an EMBL/GenBank/DDBJ whole genome shotgun (WGS) entry which is preliminary data.</text>
</comment>
<sequence>MVRELAVQISRSCPPSKLIISSHLPTYRAQGSSPRNTVSKLFFMMKGKKPAALLALLQTCRPTSAFRSSSLPTRRNHMLPRASKIAPPPTTPLCLPSLLLSRRQFSSPSLSVVMTSMSSSSCLDETNDPFIPGSFMASSLASEYAIRIHPIVCTSSENDPTNSMYRLSWDFHPLQNWDASANTSQALELRALNDCAQKPSPPNSALSNTVSASTVTCTWEGPYGSDWYIEIHAVEGHDIPRELVCVMSRIMVQSAASHIASLNQQAHKSTLLHLTLPIPGGESFEEFQLSQLLPPTKECDNNDVAIRKLFTPLNADYAGMEIVDMVNQHGHILGSLPRPFVHSWNILHRGIGMIVTKDTSILDSANQGGRRPEIYVHQRTATKRIFPSLYDMFVGGVSSRGESAELTAAREIAEELGLTGALDFQQSADDGMFNPLSEELFQCTVCTPYNRCVVSMFTYQCRTDRETIGWQDEEVQWGDFVPYEIVEVAGRLSINRLVERGLWPGGAGEDGRDPSLTRDQIEVMIQKLKHEYSNHLTWESWDFVPDGLLVWEAWLRWFNKKTL</sequence>
<keyword evidence="4" id="KW-1185">Reference proteome</keyword>
<dbReference type="InterPro" id="IPR015797">
    <property type="entry name" value="NUDIX_hydrolase-like_dom_sf"/>
</dbReference>
<reference evidence="3 4" key="1">
    <citation type="journal article" date="2020" name="G3 (Bethesda)">
        <title>Improved Reference Genome for Cyclotella cryptica CCMP332, a Model for Cell Wall Morphogenesis, Salinity Adaptation, and Lipid Production in Diatoms (Bacillariophyta).</title>
        <authorList>
            <person name="Roberts W.R."/>
            <person name="Downey K.M."/>
            <person name="Ruck E.C."/>
            <person name="Traller J.C."/>
            <person name="Alverson A.J."/>
        </authorList>
    </citation>
    <scope>NUCLEOTIDE SEQUENCE [LARGE SCALE GENOMIC DNA]</scope>
    <source>
        <strain evidence="3 4">CCMP332</strain>
    </source>
</reference>
<dbReference type="GO" id="GO:0016787">
    <property type="term" value="F:hydrolase activity"/>
    <property type="evidence" value="ECO:0007669"/>
    <property type="project" value="UniProtKB-KW"/>
</dbReference>
<evidence type="ECO:0000313" key="3">
    <source>
        <dbReference type="EMBL" id="KAL3774522.1"/>
    </source>
</evidence>
<evidence type="ECO:0000256" key="1">
    <source>
        <dbReference type="ARBA" id="ARBA00022801"/>
    </source>
</evidence>
<feature type="domain" description="Nudix hydrolase" evidence="2">
    <location>
        <begin position="346"/>
        <end position="503"/>
    </location>
</feature>